<evidence type="ECO:0000313" key="16">
    <source>
        <dbReference type="Proteomes" id="UP000240653"/>
    </source>
</evidence>
<evidence type="ECO:0000256" key="5">
    <source>
        <dbReference type="ARBA" id="ARBA00022475"/>
    </source>
</evidence>
<comment type="miscellaneous">
    <text evidence="14">Bacitracin is thought to be involved in the inhibition of peptidoglycan synthesis by sequestering undecaprenyl diphosphate, thereby reducing the pool of lipid carrier available.</text>
</comment>
<comment type="similarity">
    <text evidence="2 14">Belongs to the UppP family.</text>
</comment>
<dbReference type="AlphaFoldDB" id="A0A2P7S655"/>
<gene>
    <name evidence="14" type="primary">uppP</name>
    <name evidence="15" type="ORF">C7I85_21540</name>
</gene>
<comment type="caution">
    <text evidence="15">The sequence shown here is derived from an EMBL/GenBank/DDBJ whole genome shotgun (WGS) entry which is preliminary data.</text>
</comment>
<evidence type="ECO:0000256" key="12">
    <source>
        <dbReference type="ARBA" id="ARBA00032932"/>
    </source>
</evidence>
<accession>A0A2P7S655</accession>
<comment type="catalytic activity">
    <reaction evidence="13 14">
        <text>di-trans,octa-cis-undecaprenyl diphosphate + H2O = di-trans,octa-cis-undecaprenyl phosphate + phosphate + H(+)</text>
        <dbReference type="Rhea" id="RHEA:28094"/>
        <dbReference type="ChEBI" id="CHEBI:15377"/>
        <dbReference type="ChEBI" id="CHEBI:15378"/>
        <dbReference type="ChEBI" id="CHEBI:43474"/>
        <dbReference type="ChEBI" id="CHEBI:58405"/>
        <dbReference type="ChEBI" id="CHEBI:60392"/>
        <dbReference type="EC" id="3.6.1.27"/>
    </reaction>
</comment>
<evidence type="ECO:0000256" key="14">
    <source>
        <dbReference type="HAMAP-Rule" id="MF_01006"/>
    </source>
</evidence>
<comment type="subcellular location">
    <subcellularLocation>
        <location evidence="1 14">Cell membrane</location>
        <topology evidence="1 14">Multi-pass membrane protein</topology>
    </subcellularLocation>
</comment>
<dbReference type="GO" id="GO:0009252">
    <property type="term" value="P:peptidoglycan biosynthetic process"/>
    <property type="evidence" value="ECO:0007669"/>
    <property type="project" value="UniProtKB-KW"/>
</dbReference>
<feature type="transmembrane region" description="Helical" evidence="14">
    <location>
        <begin position="79"/>
        <end position="100"/>
    </location>
</feature>
<keyword evidence="16" id="KW-1185">Reference proteome</keyword>
<keyword evidence="14" id="KW-0133">Cell shape</keyword>
<dbReference type="NCBIfam" id="TIGR00753">
    <property type="entry name" value="undec_PP_bacA"/>
    <property type="match status" value="1"/>
</dbReference>
<evidence type="ECO:0000256" key="4">
    <source>
        <dbReference type="ARBA" id="ARBA00021581"/>
    </source>
</evidence>
<evidence type="ECO:0000256" key="11">
    <source>
        <dbReference type="ARBA" id="ARBA00032707"/>
    </source>
</evidence>
<dbReference type="GO" id="GO:0046677">
    <property type="term" value="P:response to antibiotic"/>
    <property type="evidence" value="ECO:0007669"/>
    <property type="project" value="UniProtKB-UniRule"/>
</dbReference>
<reference evidence="15 16" key="1">
    <citation type="submission" date="2018-03" db="EMBL/GenBank/DDBJ databases">
        <title>The draft genome of Mesorhizobium soli JCM 19897.</title>
        <authorList>
            <person name="Li L."/>
            <person name="Liu L."/>
            <person name="Liang L."/>
            <person name="Wang T."/>
            <person name="Zhang X."/>
        </authorList>
    </citation>
    <scope>NUCLEOTIDE SEQUENCE [LARGE SCALE GENOMIC DNA]</scope>
    <source>
        <strain evidence="15 16">JCM 19897</strain>
    </source>
</reference>
<dbReference type="RefSeq" id="WP_106726075.1">
    <property type="nucleotide sequence ID" value="NZ_PXYL01000012.1"/>
</dbReference>
<name>A0A2P7S655_9HYPH</name>
<keyword evidence="14" id="KW-0961">Cell wall biogenesis/degradation</keyword>
<keyword evidence="14" id="KW-0573">Peptidoglycan synthesis</keyword>
<dbReference type="NCBIfam" id="NF001389">
    <property type="entry name" value="PRK00281.1-2"/>
    <property type="match status" value="1"/>
</dbReference>
<feature type="transmembrane region" description="Helical" evidence="14">
    <location>
        <begin position="146"/>
        <end position="164"/>
    </location>
</feature>
<dbReference type="HAMAP" id="MF_01006">
    <property type="entry name" value="Undec_diphosphatase"/>
    <property type="match status" value="1"/>
</dbReference>
<dbReference type="GO" id="GO:0050380">
    <property type="term" value="F:undecaprenyl-diphosphatase activity"/>
    <property type="evidence" value="ECO:0007669"/>
    <property type="project" value="UniProtKB-UniRule"/>
</dbReference>
<organism evidence="15 16">
    <name type="scientific">Pseudaminobacter soli</name>
    <name type="common">ex Li et al. 2025</name>
    <dbReference type="NCBI Taxonomy" id="1295366"/>
    <lineage>
        <taxon>Bacteria</taxon>
        <taxon>Pseudomonadati</taxon>
        <taxon>Pseudomonadota</taxon>
        <taxon>Alphaproteobacteria</taxon>
        <taxon>Hyphomicrobiales</taxon>
        <taxon>Phyllobacteriaceae</taxon>
        <taxon>Pseudaminobacter</taxon>
    </lineage>
</organism>
<feature type="transmembrane region" description="Helical" evidence="14">
    <location>
        <begin position="112"/>
        <end position="134"/>
    </location>
</feature>
<dbReference type="GO" id="GO:0005886">
    <property type="term" value="C:plasma membrane"/>
    <property type="evidence" value="ECO:0007669"/>
    <property type="project" value="UniProtKB-SubCell"/>
</dbReference>
<dbReference type="Proteomes" id="UP000240653">
    <property type="component" value="Unassembled WGS sequence"/>
</dbReference>
<evidence type="ECO:0000256" key="10">
    <source>
        <dbReference type="ARBA" id="ARBA00023251"/>
    </source>
</evidence>
<keyword evidence="10 14" id="KW-0046">Antibiotic resistance</keyword>
<dbReference type="EC" id="3.6.1.27" evidence="3 14"/>
<evidence type="ECO:0000256" key="9">
    <source>
        <dbReference type="ARBA" id="ARBA00023136"/>
    </source>
</evidence>
<keyword evidence="8 14" id="KW-1133">Transmembrane helix</keyword>
<evidence type="ECO:0000256" key="6">
    <source>
        <dbReference type="ARBA" id="ARBA00022692"/>
    </source>
</evidence>
<dbReference type="InterPro" id="IPR003824">
    <property type="entry name" value="UppP"/>
</dbReference>
<feature type="transmembrane region" description="Helical" evidence="14">
    <location>
        <begin position="250"/>
        <end position="267"/>
    </location>
</feature>
<keyword evidence="9 14" id="KW-0472">Membrane</keyword>
<evidence type="ECO:0000313" key="15">
    <source>
        <dbReference type="EMBL" id="PSJ57946.1"/>
    </source>
</evidence>
<keyword evidence="7 14" id="KW-0378">Hydrolase</keyword>
<protein>
    <recommendedName>
        <fullName evidence="4 14">Undecaprenyl-diphosphatase</fullName>
        <ecNumber evidence="3 14">3.6.1.27</ecNumber>
    </recommendedName>
    <alternativeName>
        <fullName evidence="12 14">Bacitracin resistance protein</fullName>
    </alternativeName>
    <alternativeName>
        <fullName evidence="11 14">Undecaprenyl pyrophosphate phosphatase</fullName>
    </alternativeName>
</protein>
<proteinExistence type="inferred from homology"/>
<keyword evidence="5 14" id="KW-1003">Cell membrane</keyword>
<dbReference type="PANTHER" id="PTHR30622:SF3">
    <property type="entry name" value="UNDECAPRENYL-DIPHOSPHATASE"/>
    <property type="match status" value="1"/>
</dbReference>
<evidence type="ECO:0000256" key="7">
    <source>
        <dbReference type="ARBA" id="ARBA00022801"/>
    </source>
</evidence>
<evidence type="ECO:0000256" key="13">
    <source>
        <dbReference type="ARBA" id="ARBA00047594"/>
    </source>
</evidence>
<keyword evidence="6 14" id="KW-0812">Transmembrane</keyword>
<dbReference type="Pfam" id="PF02673">
    <property type="entry name" value="BacA"/>
    <property type="match status" value="1"/>
</dbReference>
<dbReference type="OrthoDB" id="9808289at2"/>
<comment type="function">
    <text evidence="14">Catalyzes the dephosphorylation of undecaprenyl diphosphate (UPP). Confers resistance to bacitracin.</text>
</comment>
<evidence type="ECO:0000256" key="2">
    <source>
        <dbReference type="ARBA" id="ARBA00010621"/>
    </source>
</evidence>
<feature type="transmembrane region" description="Helical" evidence="14">
    <location>
        <begin position="184"/>
        <end position="205"/>
    </location>
</feature>
<dbReference type="NCBIfam" id="NF001390">
    <property type="entry name" value="PRK00281.1-4"/>
    <property type="match status" value="1"/>
</dbReference>
<sequence length="268" mass="28862">MEHQTIVEALLLGLLEGFTEFIPVSSTGHLLLAGHFLGFESTGKAFEVLIQLGAILAILSVYFGRLWKIATSLPSDPGARRFVFGILLAFLPAAVIGFLAHDFIKTVLFESPMLICVMLIVGGVVLLGVDRLALTPKYRNVTDYPLPVYLGIGFFQCLAMIPGTSRSGATIVGALLMGADKRSAAEFSFFLAMPTMAGAFTLDLIKNRDVLSAADLPIIGVGFVAAFIAGVFVVRHLLDYVSRHGFGLFAWWRLIVGTVGLVSLLIWG</sequence>
<evidence type="ECO:0000256" key="1">
    <source>
        <dbReference type="ARBA" id="ARBA00004651"/>
    </source>
</evidence>
<dbReference type="GO" id="GO:0071555">
    <property type="term" value="P:cell wall organization"/>
    <property type="evidence" value="ECO:0007669"/>
    <property type="project" value="UniProtKB-KW"/>
</dbReference>
<evidence type="ECO:0000256" key="8">
    <source>
        <dbReference type="ARBA" id="ARBA00022989"/>
    </source>
</evidence>
<dbReference type="PANTHER" id="PTHR30622">
    <property type="entry name" value="UNDECAPRENYL-DIPHOSPHATASE"/>
    <property type="match status" value="1"/>
</dbReference>
<feature type="transmembrane region" description="Helical" evidence="14">
    <location>
        <begin position="48"/>
        <end position="67"/>
    </location>
</feature>
<feature type="transmembrane region" description="Helical" evidence="14">
    <location>
        <begin position="217"/>
        <end position="238"/>
    </location>
</feature>
<evidence type="ECO:0000256" key="3">
    <source>
        <dbReference type="ARBA" id="ARBA00012374"/>
    </source>
</evidence>
<dbReference type="EMBL" id="PXYL01000012">
    <property type="protein sequence ID" value="PSJ57946.1"/>
    <property type="molecule type" value="Genomic_DNA"/>
</dbReference>
<dbReference type="GO" id="GO:0008360">
    <property type="term" value="P:regulation of cell shape"/>
    <property type="evidence" value="ECO:0007669"/>
    <property type="project" value="UniProtKB-KW"/>
</dbReference>